<dbReference type="GO" id="GO:0032259">
    <property type="term" value="P:methylation"/>
    <property type="evidence" value="ECO:0007669"/>
    <property type="project" value="UniProtKB-KW"/>
</dbReference>
<evidence type="ECO:0000313" key="5">
    <source>
        <dbReference type="EMBL" id="PSO04571.1"/>
    </source>
</evidence>
<feature type="domain" description="DNA methylase N-4/N-6" evidence="4">
    <location>
        <begin position="177"/>
        <end position="212"/>
    </location>
</feature>
<dbReference type="AlphaFoldDB" id="A0A2R6C144"/>
<dbReference type="InterPro" id="IPR002941">
    <property type="entry name" value="DNA_methylase_N4/N6"/>
</dbReference>
<organism evidence="5 6">
    <name type="scientific">Candidatus Marsarchaeota G2 archaeon BE_D</name>
    <dbReference type="NCBI Taxonomy" id="1978158"/>
    <lineage>
        <taxon>Archaea</taxon>
        <taxon>Candidatus Marsarchaeota</taxon>
        <taxon>Candidatus Marsarchaeota group 2</taxon>
    </lineage>
</organism>
<reference evidence="5 6" key="1">
    <citation type="submission" date="2017-04" db="EMBL/GenBank/DDBJ databases">
        <title>Novel microbial lineages endemic to geothermal iron-oxide mats fill important gaps in the evolutionary history of Archaea.</title>
        <authorList>
            <person name="Jay Z.J."/>
            <person name="Beam J.P."/>
            <person name="Dlakic M."/>
            <person name="Rusch D.B."/>
            <person name="Kozubal M.A."/>
            <person name="Inskeep W.P."/>
        </authorList>
    </citation>
    <scope>NUCLEOTIDE SEQUENCE [LARGE SCALE GENOMIC DNA]</scope>
    <source>
        <strain evidence="5">BE_D</strain>
    </source>
</reference>
<evidence type="ECO:0000256" key="3">
    <source>
        <dbReference type="SAM" id="MobiDB-lite"/>
    </source>
</evidence>
<proteinExistence type="predicted"/>
<comment type="caution">
    <text evidence="5">The sequence shown here is derived from an EMBL/GenBank/DDBJ whole genome shotgun (WGS) entry which is preliminary data.</text>
</comment>
<keyword evidence="2" id="KW-0808">Transferase</keyword>
<gene>
    <name evidence="5" type="ORF">B9Q04_19375</name>
</gene>
<protein>
    <recommendedName>
        <fullName evidence="4">DNA methylase N-4/N-6 domain-containing protein</fullName>
    </recommendedName>
</protein>
<evidence type="ECO:0000256" key="2">
    <source>
        <dbReference type="ARBA" id="ARBA00022679"/>
    </source>
</evidence>
<evidence type="ECO:0000259" key="4">
    <source>
        <dbReference type="Pfam" id="PF01555"/>
    </source>
</evidence>
<dbReference type="Proteomes" id="UP000242015">
    <property type="component" value="Unassembled WGS sequence"/>
</dbReference>
<dbReference type="SUPFAM" id="SSF53335">
    <property type="entry name" value="S-adenosyl-L-methionine-dependent methyltransferases"/>
    <property type="match status" value="1"/>
</dbReference>
<dbReference type="InterPro" id="IPR029063">
    <property type="entry name" value="SAM-dependent_MTases_sf"/>
</dbReference>
<feature type="region of interest" description="Disordered" evidence="3">
    <location>
        <begin position="230"/>
        <end position="260"/>
    </location>
</feature>
<sequence length="274" mass="29577">GGLDVAGLGVDVYDRFAEAASSELAEGEGAPAMDGIRSLNKRTKYLRNVDPTPAPGAKTIRMAKRYAAAYGINWERFVKAQFEKYRRMSSLITGRMKEKGYDLESLAEATGIPARTIRMYLHSPSFSSFVPREKEWLKLDSVLGLGDYTSVVPQFLFIRGGASKPRNVIHVSWNSMEGAGIAHFAVFPEALVEPLVVAGSPPGGVVLDPYAGQVPPHMDRHHGGRNRLLRGALHDDPAGGLRAGAPAAAPASRVPAPKRDNTVVEVHGGRRTLL</sequence>
<dbReference type="Gene3D" id="3.40.50.150">
    <property type="entry name" value="Vaccinia Virus protein VP39"/>
    <property type="match status" value="1"/>
</dbReference>
<evidence type="ECO:0000256" key="1">
    <source>
        <dbReference type="ARBA" id="ARBA00022603"/>
    </source>
</evidence>
<name>A0A2R6C144_9ARCH</name>
<evidence type="ECO:0000313" key="6">
    <source>
        <dbReference type="Proteomes" id="UP000242015"/>
    </source>
</evidence>
<accession>A0A2R6C144</accession>
<dbReference type="EMBL" id="NEXF01000702">
    <property type="protein sequence ID" value="PSO04571.1"/>
    <property type="molecule type" value="Genomic_DNA"/>
</dbReference>
<dbReference type="Pfam" id="PF01555">
    <property type="entry name" value="N6_N4_Mtase"/>
    <property type="match status" value="1"/>
</dbReference>
<keyword evidence="1" id="KW-0489">Methyltransferase</keyword>
<dbReference type="GO" id="GO:0003677">
    <property type="term" value="F:DNA binding"/>
    <property type="evidence" value="ECO:0007669"/>
    <property type="project" value="InterPro"/>
</dbReference>
<feature type="non-terminal residue" evidence="5">
    <location>
        <position position="1"/>
    </location>
</feature>
<feature type="compositionally biased region" description="Low complexity" evidence="3">
    <location>
        <begin position="238"/>
        <end position="255"/>
    </location>
</feature>
<dbReference type="GO" id="GO:0008170">
    <property type="term" value="F:N-methyltransferase activity"/>
    <property type="evidence" value="ECO:0007669"/>
    <property type="project" value="InterPro"/>
</dbReference>